<proteinExistence type="predicted"/>
<dbReference type="RefSeq" id="XP_053022176.1">
    <property type="nucleotide sequence ID" value="XM_053170945.1"/>
</dbReference>
<organism evidence="1 2">
    <name type="scientific">Puccinia triticina</name>
    <dbReference type="NCBI Taxonomy" id="208348"/>
    <lineage>
        <taxon>Eukaryota</taxon>
        <taxon>Fungi</taxon>
        <taxon>Dikarya</taxon>
        <taxon>Basidiomycota</taxon>
        <taxon>Pucciniomycotina</taxon>
        <taxon>Pucciniomycetes</taxon>
        <taxon>Pucciniales</taxon>
        <taxon>Pucciniaceae</taxon>
        <taxon>Puccinia</taxon>
    </lineage>
</organism>
<sequence length="743" mass="84095">MATILDLPNEVLELIFEYLVTIELGCLKDRDDRIKCEISTARTMRVVCRIWADWFYVRHLYKELRFESEDAHRQNELIDHLATRLSSSVRPNCQVLHLHHLGDPSAFYQPGSRRSTTDEKEGRSSSAFDIVGWLADFFSDSLTEIELRFKEFVSLPVETIEAIGRIRNLRVLRLGLHDPKEPTLRKDSVPETRPDSQCLRSLIVAAQKLKTLDLARLDPVVLTSTIGDELANHQLPAITQLIITEPWEGSCAGLVSLATALKSSIKVLMVSGMSRDSGQRIKPLFEALKDTIEVLSQQVIQLPPHTPQLSAVPDALESHPIGCSSANGRRSSSGMATILDLPNEVLDMIFEYLVTFKLGSLAHRYTRMLWERLTASTLRLVCRRWAEWFYIHHLYKAWRFVREEDSNRQNEFVNHLSKLSSSSLRPKCQVLHLHHLRNPIPYYQLRSRRSTTDKKEGRSRSACEILECLADLFSDSLTEIELRFKEFVSLPVQTLEAIGRIKNLRILRLGLHRSRKAIGAKNRPDSHCLRSLIVAAQNLKTLDLVHLNPVVLTSTVGNALANHQLPAITQLDIADPWEGSCVGFASLATALKSSIKMLSVSGFSPDNAQKIKPLFEVLKDTIEGISVETSSTLGQVLSLKFPKLRVLEIQDWDRPLCDLWTENILPYGPIEVFATGIKPAHYQFPLESDLFTYMPKLRRLVFPLCACCNKQSIPDNYLAACKAHGIECLKFGPGLRISEMMEL</sequence>
<dbReference type="Proteomes" id="UP001164743">
    <property type="component" value="Chromosome 7A"/>
</dbReference>
<gene>
    <name evidence="1" type="ORF">PtA15_7A347</name>
</gene>
<dbReference type="EMBL" id="CP110427">
    <property type="protein sequence ID" value="WAQ86621.1"/>
    <property type="molecule type" value="Genomic_DNA"/>
</dbReference>
<keyword evidence="2" id="KW-1185">Reference proteome</keyword>
<name>A0ABY7CR91_9BASI</name>
<protein>
    <recommendedName>
        <fullName evidence="3">F-box domain-containing protein</fullName>
    </recommendedName>
</protein>
<evidence type="ECO:0000313" key="1">
    <source>
        <dbReference type="EMBL" id="WAQ86621.1"/>
    </source>
</evidence>
<dbReference type="SUPFAM" id="SSF52047">
    <property type="entry name" value="RNI-like"/>
    <property type="match status" value="1"/>
</dbReference>
<reference evidence="1" key="1">
    <citation type="submission" date="2022-10" db="EMBL/GenBank/DDBJ databases">
        <title>Puccinia triticina Genome sequencing and assembly.</title>
        <authorList>
            <person name="Li C."/>
        </authorList>
    </citation>
    <scope>NUCLEOTIDE SEQUENCE</scope>
    <source>
        <strain evidence="1">Pt15</strain>
    </source>
</reference>
<accession>A0ABY7CR91</accession>
<evidence type="ECO:0000313" key="2">
    <source>
        <dbReference type="Proteomes" id="UP001164743"/>
    </source>
</evidence>
<evidence type="ECO:0008006" key="3">
    <source>
        <dbReference type="Google" id="ProtNLM"/>
    </source>
</evidence>
<dbReference type="GeneID" id="77811840"/>